<dbReference type="SMART" id="SM00967">
    <property type="entry name" value="SpoU_sub_bind"/>
    <property type="match status" value="1"/>
</dbReference>
<protein>
    <submittedName>
        <fullName evidence="4">YjfH protein</fullName>
    </submittedName>
</protein>
<dbReference type="KEGG" id="wbr:yjfH"/>
<dbReference type="InterPro" id="IPR029026">
    <property type="entry name" value="tRNA_m1G_MTases_N"/>
</dbReference>
<dbReference type="Pfam" id="PF00588">
    <property type="entry name" value="SpoU_methylase"/>
    <property type="match status" value="1"/>
</dbReference>
<keyword evidence="5" id="KW-1185">Reference proteome</keyword>
<dbReference type="NCBIfam" id="TIGR00186">
    <property type="entry name" value="rRNA_methyl_3"/>
    <property type="match status" value="1"/>
</dbReference>
<reference evidence="4 5" key="1">
    <citation type="journal article" date="2002" name="Nat. Genet.">
        <title>Genome sequence of the endocellular obligate symbiont of tsetse flies, Wigglesworthia glossinidia.</title>
        <authorList>
            <person name="Akman L."/>
            <person name="Yamashita A."/>
            <person name="Watanabe H."/>
            <person name="Oshima K."/>
            <person name="Shiba T."/>
            <person name="Hattori M."/>
            <person name="Aksoy S."/>
        </authorList>
    </citation>
    <scope>NUCLEOTIDE SEQUENCE [LARGE SCALE GENOMIC DNA]</scope>
</reference>
<dbReference type="InterPro" id="IPR004441">
    <property type="entry name" value="rRNA_MeTrfase_TrmH"/>
</dbReference>
<gene>
    <name evidence="4" type="primary">yjfH</name>
</gene>
<dbReference type="STRING" id="36870.gene:10368666"/>
<dbReference type="CDD" id="cd18103">
    <property type="entry name" value="SpoU-like_RlmB"/>
    <property type="match status" value="1"/>
</dbReference>
<dbReference type="InterPro" id="IPR013123">
    <property type="entry name" value="SpoU_subst-bd"/>
</dbReference>
<dbReference type="SUPFAM" id="SSF55315">
    <property type="entry name" value="L30e-like"/>
    <property type="match status" value="1"/>
</dbReference>
<dbReference type="GO" id="GO:0032259">
    <property type="term" value="P:methylation"/>
    <property type="evidence" value="ECO:0007669"/>
    <property type="project" value="UniProtKB-KW"/>
</dbReference>
<evidence type="ECO:0000259" key="3">
    <source>
        <dbReference type="SMART" id="SM00967"/>
    </source>
</evidence>
<dbReference type="OrthoDB" id="9785673at2"/>
<dbReference type="InterPro" id="IPR001537">
    <property type="entry name" value="SpoU_MeTrfase"/>
</dbReference>
<dbReference type="Pfam" id="PF08032">
    <property type="entry name" value="SpoU_sub_bind"/>
    <property type="match status" value="1"/>
</dbReference>
<proteinExistence type="predicted"/>
<sequence length="250" mass="28541">MNEIIYGIHVIEEFIKNKSNKILCILFLKSRKDIKFKKLILISNEKNIKIKFVDKKFLNKITNNKKHQGIVAYIKNSKILKEPFLLKMLENKKNYFFLILDGIMDPRNLGSCIRSAYIFGVQAVIIRKNRSAKISSAVKKVASGSLDLIPLIYVTNLVRTINLLKKYNIQIIGTSRKAQLDICNKKLKQSIAVVMGSENLGISRLVKENCDNILNIPTVKNNLPLNISVATGICIFEIIRKNYLNKFNVS</sequence>
<feature type="domain" description="RNA 2-O ribose methyltransferase substrate binding" evidence="3">
    <location>
        <begin position="4"/>
        <end position="80"/>
    </location>
</feature>
<dbReference type="eggNOG" id="COG0566">
    <property type="taxonomic scope" value="Bacteria"/>
</dbReference>
<dbReference type="Proteomes" id="UP000000562">
    <property type="component" value="Chromosome"/>
</dbReference>
<dbReference type="GO" id="GO:0003723">
    <property type="term" value="F:RNA binding"/>
    <property type="evidence" value="ECO:0007669"/>
    <property type="project" value="InterPro"/>
</dbReference>
<accession>Q8D323</accession>
<name>Q8D323_WIGBR</name>
<dbReference type="SUPFAM" id="SSF75217">
    <property type="entry name" value="alpha/beta knot"/>
    <property type="match status" value="1"/>
</dbReference>
<evidence type="ECO:0000313" key="4">
    <source>
        <dbReference type="EMBL" id="BAC24324.1"/>
    </source>
</evidence>
<organism evidence="4 5">
    <name type="scientific">Wigglesworthia glossinidia brevipalpis</name>
    <dbReference type="NCBI Taxonomy" id="36870"/>
    <lineage>
        <taxon>Bacteria</taxon>
        <taxon>Pseudomonadati</taxon>
        <taxon>Pseudomonadota</taxon>
        <taxon>Gammaproteobacteria</taxon>
        <taxon>Enterobacterales</taxon>
        <taxon>Erwiniaceae</taxon>
        <taxon>Wigglesworthia</taxon>
    </lineage>
</organism>
<keyword evidence="2" id="KW-0808">Transferase</keyword>
<dbReference type="AlphaFoldDB" id="Q8D323"/>
<dbReference type="Gene3D" id="3.30.1330.30">
    <property type="match status" value="1"/>
</dbReference>
<dbReference type="PANTHER" id="PTHR46429">
    <property type="entry name" value="23S RRNA (GUANOSINE-2'-O-)-METHYLTRANSFERASE RLMB"/>
    <property type="match status" value="1"/>
</dbReference>
<dbReference type="InterPro" id="IPR029064">
    <property type="entry name" value="Ribosomal_eL30-like_sf"/>
</dbReference>
<keyword evidence="1" id="KW-0489">Methyltransferase</keyword>
<evidence type="ECO:0000313" key="5">
    <source>
        <dbReference type="Proteomes" id="UP000000562"/>
    </source>
</evidence>
<dbReference type="EMBL" id="BA000021">
    <property type="protein sequence ID" value="BAC24324.1"/>
    <property type="molecule type" value="Genomic_DNA"/>
</dbReference>
<evidence type="ECO:0000256" key="1">
    <source>
        <dbReference type="ARBA" id="ARBA00022603"/>
    </source>
</evidence>
<dbReference type="GO" id="GO:0006396">
    <property type="term" value="P:RNA processing"/>
    <property type="evidence" value="ECO:0007669"/>
    <property type="project" value="InterPro"/>
</dbReference>
<dbReference type="PANTHER" id="PTHR46429:SF1">
    <property type="entry name" value="23S RRNA (GUANOSINE-2'-O-)-METHYLTRANSFERASE RLMB"/>
    <property type="match status" value="1"/>
</dbReference>
<dbReference type="GO" id="GO:0008173">
    <property type="term" value="F:RNA methyltransferase activity"/>
    <property type="evidence" value="ECO:0007669"/>
    <property type="project" value="InterPro"/>
</dbReference>
<dbReference type="GO" id="GO:0005829">
    <property type="term" value="C:cytosol"/>
    <property type="evidence" value="ECO:0007669"/>
    <property type="project" value="TreeGrafter"/>
</dbReference>
<dbReference type="InterPro" id="IPR029028">
    <property type="entry name" value="Alpha/beta_knot_MTases"/>
</dbReference>
<evidence type="ECO:0000256" key="2">
    <source>
        <dbReference type="ARBA" id="ARBA00022679"/>
    </source>
</evidence>
<dbReference type="Gene3D" id="3.40.1280.10">
    <property type="match status" value="1"/>
</dbReference>
<dbReference type="HOGENOM" id="CLU_021322_0_1_6"/>